<dbReference type="RefSeq" id="WP_171693313.1">
    <property type="nucleotide sequence ID" value="NZ_WHOC01000170.1"/>
</dbReference>
<sequence length="204" mass="23175">MKANLKINLIAAVVTTVLIGSVIAWGYDKVTAIEGKSPKTPEIAEQVKAPTIDELSPEGRAIETLKIYHEQFNMLVGYGNDDNFTKATEWDSSRTKDALNSEAYRQLAAMLSNYQGAEIDLYRAADLATIAREKHDVQALIYLHRILHDLDLNYFNKTPGSDYWGVTETIRHTSEAAEVVPDNRDKIKTYIEKNRRIFENERQK</sequence>
<protein>
    <recommendedName>
        <fullName evidence="3">S-layer homology domain-containing protein</fullName>
    </recommendedName>
</protein>
<dbReference type="EMBL" id="WHOC01000170">
    <property type="protein sequence ID" value="NOU90545.1"/>
    <property type="molecule type" value="Genomic_DNA"/>
</dbReference>
<dbReference type="Proteomes" id="UP000658690">
    <property type="component" value="Unassembled WGS sequence"/>
</dbReference>
<evidence type="ECO:0000313" key="2">
    <source>
        <dbReference type="Proteomes" id="UP000658690"/>
    </source>
</evidence>
<proteinExistence type="predicted"/>
<name>A0ABX1ZF62_9BACL</name>
<reference evidence="1 2" key="1">
    <citation type="submission" date="2019-10" db="EMBL/GenBank/DDBJ databases">
        <title>Description of Paenibacillus choica sp. nov.</title>
        <authorList>
            <person name="Carlier A."/>
            <person name="Qi S."/>
        </authorList>
    </citation>
    <scope>NUCLEOTIDE SEQUENCE [LARGE SCALE GENOMIC DNA]</scope>
    <source>
        <strain evidence="1 2">LMG 31460</strain>
    </source>
</reference>
<evidence type="ECO:0000313" key="1">
    <source>
        <dbReference type="EMBL" id="NOU90545.1"/>
    </source>
</evidence>
<comment type="caution">
    <text evidence="1">The sequence shown here is derived from an EMBL/GenBank/DDBJ whole genome shotgun (WGS) entry which is preliminary data.</text>
</comment>
<organism evidence="1 2">
    <name type="scientific">Paenibacillus germinis</name>
    <dbReference type="NCBI Taxonomy" id="2654979"/>
    <lineage>
        <taxon>Bacteria</taxon>
        <taxon>Bacillati</taxon>
        <taxon>Bacillota</taxon>
        <taxon>Bacilli</taxon>
        <taxon>Bacillales</taxon>
        <taxon>Paenibacillaceae</taxon>
        <taxon>Paenibacillus</taxon>
    </lineage>
</organism>
<accession>A0ABX1ZF62</accession>
<gene>
    <name evidence="1" type="ORF">GC102_33130</name>
</gene>
<keyword evidence="2" id="KW-1185">Reference proteome</keyword>
<evidence type="ECO:0008006" key="3">
    <source>
        <dbReference type="Google" id="ProtNLM"/>
    </source>
</evidence>